<dbReference type="EMBL" id="QRBW01000443">
    <property type="protein sequence ID" value="RDT49451.1"/>
    <property type="molecule type" value="Genomic_DNA"/>
</dbReference>
<feature type="non-terminal residue" evidence="1">
    <location>
        <position position="79"/>
    </location>
</feature>
<feature type="non-terminal residue" evidence="1">
    <location>
        <position position="1"/>
    </location>
</feature>
<accession>A0ABD7GNV0</accession>
<reference evidence="1 2" key="1">
    <citation type="submission" date="2018-07" db="EMBL/GenBank/DDBJ databases">
        <title>The use of a cohorting ward and systematic surveillance cultures for the control of a Klebsiella pneumoniae carbapenemase (KPC)-producing Enterobacteriaceae outbreak.</title>
        <authorList>
            <person name="Doi Y."/>
        </authorList>
    </citation>
    <scope>NUCLEOTIDE SEQUENCE [LARGE SCALE GENOMIC DNA]</scope>
    <source>
        <strain evidence="1 2">1-RC-17-04017</strain>
    </source>
</reference>
<evidence type="ECO:0000313" key="1">
    <source>
        <dbReference type="EMBL" id="RDT49451.1"/>
    </source>
</evidence>
<protein>
    <submittedName>
        <fullName evidence="1">FAD-binding oxidoreductase</fullName>
    </submittedName>
</protein>
<dbReference type="AlphaFoldDB" id="A0ABD7GNV0"/>
<name>A0ABD7GNV0_9ENTR</name>
<sequence length="79" mass="9228">RTRNGSLMEYCWNHTTLHALKVDNTLTYLQTAFDPLRYPQQILQMEQHFAGEVMSHIEFLRDIEGNLTASGLQLVRYTT</sequence>
<dbReference type="Proteomes" id="UP000255291">
    <property type="component" value="Unassembled WGS sequence"/>
</dbReference>
<gene>
    <name evidence="1" type="ORF">DXF87_26525</name>
</gene>
<evidence type="ECO:0000313" key="2">
    <source>
        <dbReference type="Proteomes" id="UP000255291"/>
    </source>
</evidence>
<comment type="caution">
    <text evidence="1">The sequence shown here is derived from an EMBL/GenBank/DDBJ whole genome shotgun (WGS) entry which is preliminary data.</text>
</comment>
<organism evidence="1 2">
    <name type="scientific">Enterobacter roggenkampii</name>
    <dbReference type="NCBI Taxonomy" id="1812935"/>
    <lineage>
        <taxon>Bacteria</taxon>
        <taxon>Pseudomonadati</taxon>
        <taxon>Pseudomonadota</taxon>
        <taxon>Gammaproteobacteria</taxon>
        <taxon>Enterobacterales</taxon>
        <taxon>Enterobacteriaceae</taxon>
        <taxon>Enterobacter</taxon>
        <taxon>Enterobacter cloacae complex</taxon>
    </lineage>
</organism>
<proteinExistence type="predicted"/>